<keyword evidence="3" id="KW-1185">Reference proteome</keyword>
<proteinExistence type="predicted"/>
<name>A0AAD6VPN0_9AGAR</name>
<dbReference type="SMART" id="SM00225">
    <property type="entry name" value="BTB"/>
    <property type="match status" value="1"/>
</dbReference>
<dbReference type="InterPro" id="IPR000210">
    <property type="entry name" value="BTB/POZ_dom"/>
</dbReference>
<dbReference type="AlphaFoldDB" id="A0AAD6VPN0"/>
<feature type="domain" description="BTB" evidence="1">
    <location>
        <begin position="31"/>
        <end position="100"/>
    </location>
</feature>
<dbReference type="Proteomes" id="UP001219525">
    <property type="component" value="Unassembled WGS sequence"/>
</dbReference>
<accession>A0AAD6VPN0</accession>
<dbReference type="InterPro" id="IPR011333">
    <property type="entry name" value="SKP1/BTB/POZ_sf"/>
</dbReference>
<dbReference type="Pfam" id="PF00651">
    <property type="entry name" value="BTB"/>
    <property type="match status" value="1"/>
</dbReference>
<evidence type="ECO:0000313" key="2">
    <source>
        <dbReference type="EMBL" id="KAJ7216438.1"/>
    </source>
</evidence>
<evidence type="ECO:0000313" key="3">
    <source>
        <dbReference type="Proteomes" id="UP001219525"/>
    </source>
</evidence>
<gene>
    <name evidence="2" type="ORF">GGX14DRAFT_441517</name>
</gene>
<comment type="caution">
    <text evidence="2">The sequence shown here is derived from an EMBL/GenBank/DDBJ whole genome shotgun (WGS) entry which is preliminary data.</text>
</comment>
<reference evidence="2" key="1">
    <citation type="submission" date="2023-03" db="EMBL/GenBank/DDBJ databases">
        <title>Massive genome expansion in bonnet fungi (Mycena s.s.) driven by repeated elements and novel gene families across ecological guilds.</title>
        <authorList>
            <consortium name="Lawrence Berkeley National Laboratory"/>
            <person name="Harder C.B."/>
            <person name="Miyauchi S."/>
            <person name="Viragh M."/>
            <person name="Kuo A."/>
            <person name="Thoen E."/>
            <person name="Andreopoulos B."/>
            <person name="Lu D."/>
            <person name="Skrede I."/>
            <person name="Drula E."/>
            <person name="Henrissat B."/>
            <person name="Morin E."/>
            <person name="Kohler A."/>
            <person name="Barry K."/>
            <person name="LaButti K."/>
            <person name="Morin E."/>
            <person name="Salamov A."/>
            <person name="Lipzen A."/>
            <person name="Mereny Z."/>
            <person name="Hegedus B."/>
            <person name="Baldrian P."/>
            <person name="Stursova M."/>
            <person name="Weitz H."/>
            <person name="Taylor A."/>
            <person name="Grigoriev I.V."/>
            <person name="Nagy L.G."/>
            <person name="Martin F."/>
            <person name="Kauserud H."/>
        </authorList>
    </citation>
    <scope>NUCLEOTIDE SEQUENCE</scope>
    <source>
        <strain evidence="2">9144</strain>
    </source>
</reference>
<evidence type="ECO:0000259" key="1">
    <source>
        <dbReference type="PROSITE" id="PS50097"/>
    </source>
</evidence>
<organism evidence="2 3">
    <name type="scientific">Mycena pura</name>
    <dbReference type="NCBI Taxonomy" id="153505"/>
    <lineage>
        <taxon>Eukaryota</taxon>
        <taxon>Fungi</taxon>
        <taxon>Dikarya</taxon>
        <taxon>Basidiomycota</taxon>
        <taxon>Agaricomycotina</taxon>
        <taxon>Agaricomycetes</taxon>
        <taxon>Agaricomycetidae</taxon>
        <taxon>Agaricales</taxon>
        <taxon>Marasmiineae</taxon>
        <taxon>Mycenaceae</taxon>
        <taxon>Mycena</taxon>
    </lineage>
</organism>
<sequence>MSESIPKPETENDLDVPAFVLAHPFVKSTDADTILRSSDGVDFYVYKAILSLVSPVFQTMFMLPQPEPNPPIPVVDLQEDSALLDKALRFFYPGTQSVVAIVDDLRDIIEVLVSKYDIQSVVATATQHLLKYVEAKPLAVYSIAVAHRWDEMAIMAAKQSLKSPLQIDAEAPPELNHLTAVMYHKLLHYHHRCSVAAKYQTQSLRHVPYPNEYVRFRCTSCASDSLNWYLSDGEAYPVRLWFIEYLKSMGEILARTPGIDIHTHKSVYEALKKATKCATCKGMVFDQFSDFVSHLASEIEKAIDEVELKF</sequence>
<dbReference type="EMBL" id="JARJCW010000015">
    <property type="protein sequence ID" value="KAJ7216438.1"/>
    <property type="molecule type" value="Genomic_DNA"/>
</dbReference>
<dbReference type="SUPFAM" id="SSF54695">
    <property type="entry name" value="POZ domain"/>
    <property type="match status" value="1"/>
</dbReference>
<dbReference type="Gene3D" id="3.30.710.10">
    <property type="entry name" value="Potassium Channel Kv1.1, Chain A"/>
    <property type="match status" value="1"/>
</dbReference>
<dbReference type="PROSITE" id="PS50097">
    <property type="entry name" value="BTB"/>
    <property type="match status" value="1"/>
</dbReference>
<protein>
    <recommendedName>
        <fullName evidence="1">BTB domain-containing protein</fullName>
    </recommendedName>
</protein>